<dbReference type="RefSeq" id="WP_191827741.1">
    <property type="nucleotide sequence ID" value="NZ_JACYHB010000002.1"/>
</dbReference>
<proteinExistence type="predicted"/>
<dbReference type="InterPro" id="IPR024997">
    <property type="entry name" value="DUF3892"/>
</dbReference>
<evidence type="ECO:0000313" key="1">
    <source>
        <dbReference type="EMBL" id="MBD8078174.1"/>
    </source>
</evidence>
<dbReference type="Proteomes" id="UP000610846">
    <property type="component" value="Unassembled WGS sequence"/>
</dbReference>
<comment type="caution">
    <text evidence="1">The sequence shown here is derived from an EMBL/GenBank/DDBJ whole genome shotgun (WGS) entry which is preliminary data.</text>
</comment>
<reference evidence="1" key="2">
    <citation type="submission" date="2020-09" db="EMBL/GenBank/DDBJ databases">
        <authorList>
            <person name="Yu Y."/>
        </authorList>
    </citation>
    <scope>NUCLEOTIDE SEQUENCE</scope>
    <source>
        <strain evidence="1">KCTC 49039</strain>
    </source>
</reference>
<dbReference type="AlphaFoldDB" id="A0A927IZ71"/>
<accession>A0A927IZ71</accession>
<name>A0A927IZ71_9MICO</name>
<reference evidence="1" key="1">
    <citation type="journal article" date="2018" name="Curr. Microbiol.">
        <title>Cellulosimicrobium arenosum sp. nov., Isolated from Marine Sediment Sand.</title>
        <authorList>
            <person name="Oh M."/>
            <person name="Kim J.H."/>
            <person name="Yoon J.H."/>
            <person name="Schumann P."/>
            <person name="Kim W."/>
        </authorList>
    </citation>
    <scope>NUCLEOTIDE SEQUENCE</scope>
    <source>
        <strain evidence="1">KCTC 49039</strain>
    </source>
</reference>
<organism evidence="1 2">
    <name type="scientific">Cellulosimicrobium arenosum</name>
    <dbReference type="NCBI Taxonomy" id="2708133"/>
    <lineage>
        <taxon>Bacteria</taxon>
        <taxon>Bacillati</taxon>
        <taxon>Actinomycetota</taxon>
        <taxon>Actinomycetes</taxon>
        <taxon>Micrococcales</taxon>
        <taxon>Promicromonosporaceae</taxon>
        <taxon>Cellulosimicrobium</taxon>
    </lineage>
</organism>
<evidence type="ECO:0000313" key="2">
    <source>
        <dbReference type="Proteomes" id="UP000610846"/>
    </source>
</evidence>
<protein>
    <submittedName>
        <fullName evidence="1">DUF3892 domain-containing protein</fullName>
    </submittedName>
</protein>
<dbReference type="EMBL" id="JACYHB010000002">
    <property type="protein sequence ID" value="MBD8078174.1"/>
    <property type="molecule type" value="Genomic_DNA"/>
</dbReference>
<sequence>MPFIRQVRVAEPGTHAEHVVEVRYSTLTTGRLRSASREQVYDAVRAGTRFRTVDEVTHNQADVVARVSTRGTRYVATVANGRETDNILHLPRY</sequence>
<keyword evidence="2" id="KW-1185">Reference proteome</keyword>
<gene>
    <name evidence="1" type="ORF">IF651_03755</name>
</gene>
<dbReference type="Pfam" id="PF13031">
    <property type="entry name" value="DUF3892"/>
    <property type="match status" value="1"/>
</dbReference>